<proteinExistence type="predicted"/>
<dbReference type="OrthoDB" id="9890280at2759"/>
<accession>A0A9Q0RYX1</accession>
<comment type="subcellular location">
    <subcellularLocation>
        <location evidence="1">Nucleus</location>
    </subcellularLocation>
</comment>
<dbReference type="PROSITE" id="PS50082">
    <property type="entry name" value="WD_REPEATS_2"/>
    <property type="match status" value="1"/>
</dbReference>
<dbReference type="SMART" id="SM00320">
    <property type="entry name" value="WD40"/>
    <property type="match status" value="5"/>
</dbReference>
<sequence length="361" mass="39493">MATAKLNASVISEKVSKIRWVPEQYGAPQSFVTGNWDFASNNVRIWTYVQNELSDDEVEYTPKSTAKVNIAGDVTGIQFVNLDNFLVSSSSGKVNLLNINRDLAANNLVQKHAFEGLHTFPGNSVAPCTDISVCGNSVATVGEDGRLNIVNLSGMTVTKSFDEADHCSILCVNFINHKEILTGNRMGIIKIFDSLSDQKQPVTTLFTSCENDKNSNAVSAITHHPTQTHIVLSGCEEGSITVWDLRQPEYPASYLSAHDSSITEIAFHPTEPVKVYTSSEGGELFQWLSSSNQFTVDGIVHQPNTSETINPWLSGERTKNSISWTPLISGIHKSINSFSVCGSKMVCSSDNEAIYFIDNCI</sequence>
<dbReference type="PANTHER" id="PTHR22652:SF0">
    <property type="entry name" value="NUCLEOPORIN NUP43"/>
    <property type="match status" value="1"/>
</dbReference>
<keyword evidence="4" id="KW-0539">Nucleus</keyword>
<keyword evidence="3" id="KW-0677">Repeat</keyword>
<dbReference type="AlphaFoldDB" id="A0A9Q0RYX1"/>
<protein>
    <submittedName>
        <fullName evidence="6">Nucleoporin Nup43</fullName>
    </submittedName>
</protein>
<dbReference type="PANTHER" id="PTHR22652">
    <property type="entry name" value="NUCLEOPORIN NUP43"/>
    <property type="match status" value="1"/>
</dbReference>
<comment type="caution">
    <text evidence="6">The sequence shown here is derived from an EMBL/GenBank/DDBJ whole genome shotgun (WGS) entry which is preliminary data.</text>
</comment>
<dbReference type="Gene3D" id="2.130.10.10">
    <property type="entry name" value="YVTN repeat-like/Quinoprotein amine dehydrogenase"/>
    <property type="match status" value="1"/>
</dbReference>
<gene>
    <name evidence="6" type="primary">NUP43</name>
    <name evidence="6" type="ORF">Bhyg_10653</name>
</gene>
<dbReference type="EMBL" id="WJQU01000003">
    <property type="protein sequence ID" value="KAJ6637922.1"/>
    <property type="molecule type" value="Genomic_DNA"/>
</dbReference>
<evidence type="ECO:0000256" key="3">
    <source>
        <dbReference type="ARBA" id="ARBA00022737"/>
    </source>
</evidence>
<dbReference type="InterPro" id="IPR036322">
    <property type="entry name" value="WD40_repeat_dom_sf"/>
</dbReference>
<dbReference type="SUPFAM" id="SSF50978">
    <property type="entry name" value="WD40 repeat-like"/>
    <property type="match status" value="1"/>
</dbReference>
<dbReference type="InterPro" id="IPR015943">
    <property type="entry name" value="WD40/YVTN_repeat-like_dom_sf"/>
</dbReference>
<dbReference type="GO" id="GO:0031080">
    <property type="term" value="C:nuclear pore outer ring"/>
    <property type="evidence" value="ECO:0007669"/>
    <property type="project" value="TreeGrafter"/>
</dbReference>
<evidence type="ECO:0000313" key="7">
    <source>
        <dbReference type="Proteomes" id="UP001151699"/>
    </source>
</evidence>
<dbReference type="Proteomes" id="UP001151699">
    <property type="component" value="Chromosome X"/>
</dbReference>
<keyword evidence="7" id="KW-1185">Reference proteome</keyword>
<evidence type="ECO:0000256" key="1">
    <source>
        <dbReference type="ARBA" id="ARBA00004123"/>
    </source>
</evidence>
<dbReference type="InterPro" id="IPR001680">
    <property type="entry name" value="WD40_rpt"/>
</dbReference>
<reference evidence="6" key="1">
    <citation type="submission" date="2022-07" db="EMBL/GenBank/DDBJ databases">
        <authorList>
            <person name="Trinca V."/>
            <person name="Uliana J.V.C."/>
            <person name="Torres T.T."/>
            <person name="Ward R.J."/>
            <person name="Monesi N."/>
        </authorList>
    </citation>
    <scope>NUCLEOTIDE SEQUENCE</scope>
    <source>
        <strain evidence="6">HSMRA1968</strain>
        <tissue evidence="6">Whole embryos</tissue>
    </source>
</reference>
<evidence type="ECO:0000256" key="4">
    <source>
        <dbReference type="ARBA" id="ARBA00023242"/>
    </source>
</evidence>
<dbReference type="Pfam" id="PF00400">
    <property type="entry name" value="WD40"/>
    <property type="match status" value="1"/>
</dbReference>
<evidence type="ECO:0000256" key="5">
    <source>
        <dbReference type="PROSITE-ProRule" id="PRU00221"/>
    </source>
</evidence>
<keyword evidence="2 5" id="KW-0853">WD repeat</keyword>
<evidence type="ECO:0000256" key="2">
    <source>
        <dbReference type="ARBA" id="ARBA00022574"/>
    </source>
</evidence>
<evidence type="ECO:0000313" key="6">
    <source>
        <dbReference type="EMBL" id="KAJ6637922.1"/>
    </source>
</evidence>
<feature type="repeat" description="WD" evidence="5">
    <location>
        <begin position="211"/>
        <end position="253"/>
    </location>
</feature>
<name>A0A9Q0RYX1_9DIPT</name>
<organism evidence="6 7">
    <name type="scientific">Pseudolycoriella hygida</name>
    <dbReference type="NCBI Taxonomy" id="35572"/>
    <lineage>
        <taxon>Eukaryota</taxon>
        <taxon>Metazoa</taxon>
        <taxon>Ecdysozoa</taxon>
        <taxon>Arthropoda</taxon>
        <taxon>Hexapoda</taxon>
        <taxon>Insecta</taxon>
        <taxon>Pterygota</taxon>
        <taxon>Neoptera</taxon>
        <taxon>Endopterygota</taxon>
        <taxon>Diptera</taxon>
        <taxon>Nematocera</taxon>
        <taxon>Sciaroidea</taxon>
        <taxon>Sciaridae</taxon>
        <taxon>Pseudolycoriella</taxon>
    </lineage>
</organism>